<evidence type="ECO:0000256" key="3">
    <source>
        <dbReference type="ARBA" id="ARBA00022723"/>
    </source>
</evidence>
<evidence type="ECO:0000256" key="10">
    <source>
        <dbReference type="ARBA" id="ARBA00047334"/>
    </source>
</evidence>
<gene>
    <name evidence="16" type="primary">thiD</name>
    <name evidence="13" type="synonym">thiE</name>
    <name evidence="16" type="ORF">KI810_11875</name>
</gene>
<keyword evidence="6" id="KW-0067">ATP-binding</keyword>
<evidence type="ECO:0000256" key="5">
    <source>
        <dbReference type="ARBA" id="ARBA00022777"/>
    </source>
</evidence>
<dbReference type="PANTHER" id="PTHR20858:SF17">
    <property type="entry name" value="HYDROXYMETHYLPYRIMIDINE_PHOSPHOMETHYLPYRIMIDINE KINASE THI20-RELATED"/>
    <property type="match status" value="1"/>
</dbReference>
<dbReference type="InterPro" id="IPR004399">
    <property type="entry name" value="HMP/HMP-P_kinase_dom"/>
</dbReference>
<feature type="binding site" evidence="13">
    <location>
        <position position="102"/>
    </location>
    <ligand>
        <name>Mg(2+)</name>
        <dbReference type="ChEBI" id="CHEBI:18420"/>
    </ligand>
</feature>
<dbReference type="NCBIfam" id="TIGR00097">
    <property type="entry name" value="HMP-P_kinase"/>
    <property type="match status" value="1"/>
</dbReference>
<feature type="binding site" evidence="13">
    <location>
        <position position="177"/>
    </location>
    <ligand>
        <name>2-[(2R,5Z)-2-carboxy-4-methylthiazol-5(2H)-ylidene]ethyl phosphate</name>
        <dbReference type="ChEBI" id="CHEBI:62899"/>
    </ligand>
</feature>
<comment type="function">
    <text evidence="13">Condenses 4-methyl-5-(beta-hydroxyethyl)thiazole monophosphate (THZ-P) and 2-methyl-4-amino-5-hydroxymethyl pyrimidine pyrophosphate (HMP-PP) to form thiamine monophosphate (TMP).</text>
</comment>
<evidence type="ECO:0000256" key="2">
    <source>
        <dbReference type="ARBA" id="ARBA00022679"/>
    </source>
</evidence>
<keyword evidence="9" id="KW-0511">Multifunctional enzyme</keyword>
<proteinExistence type="inferred from homology"/>
<dbReference type="HAMAP" id="MF_00097">
    <property type="entry name" value="TMP_synthase"/>
    <property type="match status" value="1"/>
</dbReference>
<dbReference type="CDD" id="cd01169">
    <property type="entry name" value="HMPP_kinase"/>
    <property type="match status" value="1"/>
</dbReference>
<reference evidence="16 17" key="1">
    <citation type="submission" date="2021-05" db="EMBL/GenBank/DDBJ databases">
        <title>The draft genome of Geobacter luticola JCM 17780.</title>
        <authorList>
            <person name="Xu Z."/>
            <person name="Masuda Y."/>
            <person name="Itoh H."/>
            <person name="Senoo K."/>
        </authorList>
    </citation>
    <scope>NUCLEOTIDE SEQUENCE [LARGE SCALE GENOMIC DNA]</scope>
    <source>
        <strain evidence="16 17">JCM 17780</strain>
    </source>
</reference>
<dbReference type="Proteomes" id="UP000756860">
    <property type="component" value="Unassembled WGS sequence"/>
</dbReference>
<sequence length="501" mass="52253">MKRSQDFLKLVVDRGAIETRIRGLYLVTDQGSNLPERVRDAIGGGISVLQYRNKERNGAAKAELGRELRQMCAAAGVTFIVNDDVHLARELEADGVHLGQEDGDLAEARKILGTRKLIGVSTHNLEEAQRAEAAGADYIGFGAMYPTGSKDIEHLVGPKTLAAVRPHIGIPVVAIGGINRNNGARVIDSGADAVAVISGVLGQKEPALAAAELALLFNRKATVPRGAVLTVAGSDSGGGAGIQADLKTITLLGSYGSSVITALTAQNTRGVSGIHGVPADFVGEQLTAVLSDIPVDVVKTGMLFSAEIVQVVADRLQEFGRRIVVVDPVMLAKGGASLIDATAVTTLKAGLLPLTYLLTPNVPEAEKLTGLSIMDEAGMEEAARHIHRLGVRNVLIKGGHLPDGTAVDILFDGSAFTRYPTPRILTKNTHGTGCTLASAIATFLAQGEPLPAAVGRAKEFITAAIKLAQPLGKGHGPVNHFLAAQKQGPGTSDRGPVIEDN</sequence>
<dbReference type="InterPro" id="IPR034291">
    <property type="entry name" value="TMP_synthase"/>
</dbReference>
<keyword evidence="7 13" id="KW-0460">Magnesium</keyword>
<dbReference type="SUPFAM" id="SSF51391">
    <property type="entry name" value="Thiamin phosphate synthase"/>
    <property type="match status" value="1"/>
</dbReference>
<dbReference type="PANTHER" id="PTHR20858">
    <property type="entry name" value="PHOSPHOMETHYLPYRIMIDINE KINASE"/>
    <property type="match status" value="1"/>
</dbReference>
<keyword evidence="4" id="KW-0547">Nucleotide-binding</keyword>
<evidence type="ECO:0000256" key="4">
    <source>
        <dbReference type="ARBA" id="ARBA00022741"/>
    </source>
</evidence>
<organism evidence="16 17">
    <name type="scientific">Geomobilimonas luticola</name>
    <dbReference type="NCBI Taxonomy" id="1114878"/>
    <lineage>
        <taxon>Bacteria</taxon>
        <taxon>Pseudomonadati</taxon>
        <taxon>Thermodesulfobacteriota</taxon>
        <taxon>Desulfuromonadia</taxon>
        <taxon>Geobacterales</taxon>
        <taxon>Geobacteraceae</taxon>
        <taxon>Geomobilimonas</taxon>
    </lineage>
</organism>
<evidence type="ECO:0000256" key="12">
    <source>
        <dbReference type="ARBA" id="ARBA00047883"/>
    </source>
</evidence>
<dbReference type="Gene3D" id="3.20.20.70">
    <property type="entry name" value="Aldolase class I"/>
    <property type="match status" value="1"/>
</dbReference>
<comment type="catalytic activity">
    <reaction evidence="12 13">
        <text>2-[(2R,5Z)-2-carboxy-4-methylthiazol-5(2H)-ylidene]ethyl phosphate + 4-amino-2-methyl-5-(diphosphooxymethyl)pyrimidine + 2 H(+) = thiamine phosphate + CO2 + diphosphate</text>
        <dbReference type="Rhea" id="RHEA:47844"/>
        <dbReference type="ChEBI" id="CHEBI:15378"/>
        <dbReference type="ChEBI" id="CHEBI:16526"/>
        <dbReference type="ChEBI" id="CHEBI:33019"/>
        <dbReference type="ChEBI" id="CHEBI:37575"/>
        <dbReference type="ChEBI" id="CHEBI:57841"/>
        <dbReference type="ChEBI" id="CHEBI:62899"/>
        <dbReference type="EC" id="2.5.1.3"/>
    </reaction>
</comment>
<feature type="binding site" evidence="13">
    <location>
        <position position="150"/>
    </location>
    <ligand>
        <name>4-amino-2-methyl-5-(diphosphooxymethyl)pyrimidine</name>
        <dbReference type="ChEBI" id="CHEBI:57841"/>
    </ligand>
</feature>
<comment type="caution">
    <text evidence="16">The sequence shown here is derived from an EMBL/GenBank/DDBJ whole genome shotgun (WGS) entry which is preliminary data.</text>
</comment>
<dbReference type="InterPro" id="IPR013749">
    <property type="entry name" value="PM/HMP-P_kinase-1"/>
</dbReference>
<evidence type="ECO:0000313" key="17">
    <source>
        <dbReference type="Proteomes" id="UP000756860"/>
    </source>
</evidence>
<dbReference type="InterPro" id="IPR029056">
    <property type="entry name" value="Ribokinase-like"/>
</dbReference>
<dbReference type="Pfam" id="PF02581">
    <property type="entry name" value="TMP-TENI"/>
    <property type="match status" value="1"/>
</dbReference>
<keyword evidence="2 13" id="KW-0808">Transferase</keyword>
<dbReference type="Pfam" id="PF08543">
    <property type="entry name" value="Phos_pyr_kin"/>
    <property type="match status" value="1"/>
</dbReference>
<feature type="binding site" evidence="13">
    <location>
        <position position="82"/>
    </location>
    <ligand>
        <name>4-amino-2-methyl-5-(diphosphooxymethyl)pyrimidine</name>
        <dbReference type="ChEBI" id="CHEBI:57841"/>
    </ligand>
</feature>
<feature type="binding site" evidence="13">
    <location>
        <position position="121"/>
    </location>
    <ligand>
        <name>4-amino-2-methyl-5-(diphosphooxymethyl)pyrimidine</name>
        <dbReference type="ChEBI" id="CHEBI:57841"/>
    </ligand>
</feature>
<comment type="similarity">
    <text evidence="13">Belongs to the thiamine-phosphate synthase family.</text>
</comment>
<evidence type="ECO:0000256" key="13">
    <source>
        <dbReference type="HAMAP-Rule" id="MF_00097"/>
    </source>
</evidence>
<evidence type="ECO:0000256" key="8">
    <source>
        <dbReference type="ARBA" id="ARBA00022977"/>
    </source>
</evidence>
<feature type="domain" description="Pyridoxamine kinase/Phosphomethylpyrimidine kinase" evidence="15">
    <location>
        <begin position="235"/>
        <end position="479"/>
    </location>
</feature>
<evidence type="ECO:0000259" key="14">
    <source>
        <dbReference type="Pfam" id="PF02581"/>
    </source>
</evidence>
<dbReference type="InterPro" id="IPR036206">
    <property type="entry name" value="ThiamineP_synth_sf"/>
</dbReference>
<feature type="binding site" evidence="13">
    <location>
        <position position="83"/>
    </location>
    <ligand>
        <name>Mg(2+)</name>
        <dbReference type="ChEBI" id="CHEBI:18420"/>
    </ligand>
</feature>
<evidence type="ECO:0000256" key="6">
    <source>
        <dbReference type="ARBA" id="ARBA00022840"/>
    </source>
</evidence>
<feature type="binding site" evidence="13">
    <location>
        <begin position="197"/>
        <end position="198"/>
    </location>
    <ligand>
        <name>2-[(2R,5Z)-2-carboxy-4-methylthiazol-5(2H)-ylidene]ethyl phosphate</name>
        <dbReference type="ChEBI" id="CHEBI:62899"/>
    </ligand>
</feature>
<feature type="domain" description="Thiamine phosphate synthase/TenI" evidence="14">
    <location>
        <begin position="24"/>
        <end position="200"/>
    </location>
</feature>
<dbReference type="RefSeq" id="WP_214175761.1">
    <property type="nucleotide sequence ID" value="NZ_JAHCVK010000005.1"/>
</dbReference>
<accession>A0ABS5SHX9</accession>
<dbReference type="GO" id="GO:0008902">
    <property type="term" value="F:hydroxymethylpyrimidine kinase activity"/>
    <property type="evidence" value="ECO:0007669"/>
    <property type="project" value="UniProtKB-EC"/>
</dbReference>
<feature type="binding site" evidence="13">
    <location>
        <begin position="50"/>
        <end position="54"/>
    </location>
    <ligand>
        <name>4-amino-2-methyl-5-(diphosphooxymethyl)pyrimidine</name>
        <dbReference type="ChEBI" id="CHEBI:57841"/>
    </ligand>
</feature>
<dbReference type="SUPFAM" id="SSF53613">
    <property type="entry name" value="Ribokinase-like"/>
    <property type="match status" value="1"/>
</dbReference>
<dbReference type="InterPro" id="IPR013785">
    <property type="entry name" value="Aldolase_TIM"/>
</dbReference>
<dbReference type="InterPro" id="IPR022998">
    <property type="entry name" value="ThiamineP_synth_TenI"/>
</dbReference>
<comment type="catalytic activity">
    <reaction evidence="10 13">
        <text>4-methyl-5-(2-phosphooxyethyl)-thiazole + 4-amino-2-methyl-5-(diphosphooxymethyl)pyrimidine + H(+) = thiamine phosphate + diphosphate</text>
        <dbReference type="Rhea" id="RHEA:22328"/>
        <dbReference type="ChEBI" id="CHEBI:15378"/>
        <dbReference type="ChEBI" id="CHEBI:33019"/>
        <dbReference type="ChEBI" id="CHEBI:37575"/>
        <dbReference type="ChEBI" id="CHEBI:57841"/>
        <dbReference type="ChEBI" id="CHEBI:58296"/>
        <dbReference type="EC" id="2.5.1.3"/>
    </reaction>
</comment>
<dbReference type="GO" id="GO:0008972">
    <property type="term" value="F:phosphomethylpyrimidine kinase activity"/>
    <property type="evidence" value="ECO:0007669"/>
    <property type="project" value="UniProtKB-EC"/>
</dbReference>
<dbReference type="EC" id="2.5.1.3" evidence="13"/>
<feature type="binding site" evidence="13">
    <location>
        <begin position="147"/>
        <end position="149"/>
    </location>
    <ligand>
        <name>2-[(2R,5Z)-2-carboxy-4-methylthiazol-5(2H)-ylidene]ethyl phosphate</name>
        <dbReference type="ChEBI" id="CHEBI:62899"/>
    </ligand>
</feature>
<evidence type="ECO:0000256" key="7">
    <source>
        <dbReference type="ARBA" id="ARBA00022842"/>
    </source>
</evidence>
<evidence type="ECO:0000256" key="1">
    <source>
        <dbReference type="ARBA" id="ARBA00005165"/>
    </source>
</evidence>
<dbReference type="Gene3D" id="3.40.1190.20">
    <property type="match status" value="1"/>
</dbReference>
<dbReference type="EMBL" id="JAHCVK010000005">
    <property type="protein sequence ID" value="MBT0653757.1"/>
    <property type="molecule type" value="Genomic_DNA"/>
</dbReference>
<dbReference type="CDD" id="cd00564">
    <property type="entry name" value="TMP_TenI"/>
    <property type="match status" value="1"/>
</dbReference>
<comment type="pathway">
    <text evidence="1 13">Cofactor biosynthesis; thiamine diphosphate biosynthesis; thiamine phosphate from 4-amino-2-methyl-5-diphosphomethylpyrimidine and 4-methyl-5-(2-phosphoethyl)-thiazole: step 1/1.</text>
</comment>
<keyword evidence="5 16" id="KW-0418">Kinase</keyword>
<protein>
    <recommendedName>
        <fullName evidence="13">Thiamine-phosphate synthase</fullName>
        <shortName evidence="13">TP synthase</shortName>
        <shortName evidence="13">TPS</shortName>
        <ecNumber evidence="13">2.5.1.3</ecNumber>
    </recommendedName>
    <alternativeName>
        <fullName evidence="13">Thiamine-phosphate pyrophosphorylase</fullName>
        <shortName evidence="13">TMP pyrophosphorylase</shortName>
        <shortName evidence="13">TMP-PPase</shortName>
    </alternativeName>
</protein>
<comment type="cofactor">
    <cofactor evidence="13">
        <name>Mg(2+)</name>
        <dbReference type="ChEBI" id="CHEBI:18420"/>
    </cofactor>
    <text evidence="13">Binds 1 Mg(2+) ion per subunit.</text>
</comment>
<dbReference type="NCBIfam" id="TIGR00693">
    <property type="entry name" value="thiE"/>
    <property type="match status" value="1"/>
</dbReference>
<keyword evidence="17" id="KW-1185">Reference proteome</keyword>
<keyword evidence="8 13" id="KW-0784">Thiamine biosynthesis</keyword>
<evidence type="ECO:0000256" key="9">
    <source>
        <dbReference type="ARBA" id="ARBA00023268"/>
    </source>
</evidence>
<name>A0ABS5SHX9_9BACT</name>
<evidence type="ECO:0000313" key="16">
    <source>
        <dbReference type="EMBL" id="MBT0653757.1"/>
    </source>
</evidence>
<comment type="catalytic activity">
    <reaction evidence="11 13">
        <text>2-(2-carboxy-4-methylthiazol-5-yl)ethyl phosphate + 4-amino-2-methyl-5-(diphosphooxymethyl)pyrimidine + 2 H(+) = thiamine phosphate + CO2 + diphosphate</text>
        <dbReference type="Rhea" id="RHEA:47848"/>
        <dbReference type="ChEBI" id="CHEBI:15378"/>
        <dbReference type="ChEBI" id="CHEBI:16526"/>
        <dbReference type="ChEBI" id="CHEBI:33019"/>
        <dbReference type="ChEBI" id="CHEBI:37575"/>
        <dbReference type="ChEBI" id="CHEBI:57841"/>
        <dbReference type="ChEBI" id="CHEBI:62890"/>
        <dbReference type="EC" id="2.5.1.3"/>
    </reaction>
</comment>
<evidence type="ECO:0000259" key="15">
    <source>
        <dbReference type="Pfam" id="PF08543"/>
    </source>
</evidence>
<keyword evidence="3 13" id="KW-0479">Metal-binding</keyword>
<evidence type="ECO:0000256" key="11">
    <source>
        <dbReference type="ARBA" id="ARBA00047851"/>
    </source>
</evidence>